<dbReference type="Gene3D" id="3.30.750.24">
    <property type="entry name" value="STAS domain"/>
    <property type="match status" value="1"/>
</dbReference>
<comment type="similarity">
    <text evidence="1 2">Belongs to the anti-sigma-factor antagonist family.</text>
</comment>
<evidence type="ECO:0000313" key="5">
    <source>
        <dbReference type="Proteomes" id="UP001194714"/>
    </source>
</evidence>
<dbReference type="PROSITE" id="PS50801">
    <property type="entry name" value="STAS"/>
    <property type="match status" value="1"/>
</dbReference>
<sequence>MSMSAGLQIQIEDDQGALMVRLEGRLDAASAPVLERKLIEQIEKGKAKLVLDFAKVDYLSSAGMRLLLSTTKKLKGNGGGLHLCSVGEEVMEIIKMAGFERIIHIFPTEQEALQGF</sequence>
<dbReference type="InterPro" id="IPR036513">
    <property type="entry name" value="STAS_dom_sf"/>
</dbReference>
<dbReference type="PANTHER" id="PTHR33495:SF14">
    <property type="entry name" value="ANTI-SIGMA FACTOR ANTAGONIST"/>
    <property type="match status" value="1"/>
</dbReference>
<dbReference type="InterPro" id="IPR002645">
    <property type="entry name" value="STAS_dom"/>
</dbReference>
<dbReference type="CDD" id="cd07043">
    <property type="entry name" value="STAS_anti-anti-sigma_factors"/>
    <property type="match status" value="1"/>
</dbReference>
<dbReference type="NCBIfam" id="TIGR00377">
    <property type="entry name" value="ant_ant_sig"/>
    <property type="match status" value="1"/>
</dbReference>
<dbReference type="InterPro" id="IPR003658">
    <property type="entry name" value="Anti-sigma_ant"/>
</dbReference>
<dbReference type="SUPFAM" id="SSF52091">
    <property type="entry name" value="SpoIIaa-like"/>
    <property type="match status" value="1"/>
</dbReference>
<comment type="caution">
    <text evidence="4">The sequence shown here is derived from an EMBL/GenBank/DDBJ whole genome shotgun (WGS) entry which is preliminary data.</text>
</comment>
<evidence type="ECO:0000256" key="2">
    <source>
        <dbReference type="RuleBase" id="RU003749"/>
    </source>
</evidence>
<evidence type="ECO:0000256" key="1">
    <source>
        <dbReference type="ARBA" id="ARBA00009013"/>
    </source>
</evidence>
<dbReference type="EMBL" id="JAAEJV010000013">
    <property type="protein sequence ID" value="MBF5059188.1"/>
    <property type="molecule type" value="Genomic_DNA"/>
</dbReference>
<gene>
    <name evidence="4" type="ORF">NEPTK9_000696</name>
</gene>
<keyword evidence="5" id="KW-1185">Reference proteome</keyword>
<evidence type="ECO:0000259" key="3">
    <source>
        <dbReference type="PROSITE" id="PS50801"/>
    </source>
</evidence>
<proteinExistence type="inferred from homology"/>
<name>A0ABS0AYI3_9BACT</name>
<protein>
    <recommendedName>
        <fullName evidence="2">Anti-sigma factor antagonist</fullName>
    </recommendedName>
</protein>
<organism evidence="4 5">
    <name type="scientific">Candidatus Neptunichlamydia vexilliferae</name>
    <dbReference type="NCBI Taxonomy" id="1651774"/>
    <lineage>
        <taxon>Bacteria</taxon>
        <taxon>Pseudomonadati</taxon>
        <taxon>Chlamydiota</taxon>
        <taxon>Chlamydiia</taxon>
        <taxon>Parachlamydiales</taxon>
        <taxon>Simkaniaceae</taxon>
        <taxon>Candidatus Neptunichlamydia</taxon>
    </lineage>
</organism>
<accession>A0ABS0AYI3</accession>
<dbReference type="Proteomes" id="UP001194714">
    <property type="component" value="Unassembled WGS sequence"/>
</dbReference>
<evidence type="ECO:0000313" key="4">
    <source>
        <dbReference type="EMBL" id="MBF5059188.1"/>
    </source>
</evidence>
<dbReference type="PANTHER" id="PTHR33495">
    <property type="entry name" value="ANTI-SIGMA FACTOR ANTAGONIST TM_1081-RELATED-RELATED"/>
    <property type="match status" value="1"/>
</dbReference>
<reference evidence="4 5" key="1">
    <citation type="submission" date="2020-01" db="EMBL/GenBank/DDBJ databases">
        <title>Draft genome sequence of Cand. Neptunochlamydia vexilliferae K9.</title>
        <authorList>
            <person name="Schulz F."/>
            <person name="Koestlbacher S."/>
            <person name="Wascher F."/>
            <person name="Pizzetti I."/>
            <person name="Horn M."/>
        </authorList>
    </citation>
    <scope>NUCLEOTIDE SEQUENCE [LARGE SCALE GENOMIC DNA]</scope>
    <source>
        <strain evidence="4 5">K9</strain>
    </source>
</reference>
<feature type="domain" description="STAS" evidence="3">
    <location>
        <begin position="7"/>
        <end position="116"/>
    </location>
</feature>
<dbReference type="Pfam" id="PF01740">
    <property type="entry name" value="STAS"/>
    <property type="match status" value="1"/>
</dbReference>